<name>A0A4Y2N0G5_ARAVE</name>
<dbReference type="Proteomes" id="UP000499080">
    <property type="component" value="Unassembled WGS sequence"/>
</dbReference>
<evidence type="ECO:0000313" key="2">
    <source>
        <dbReference type="Proteomes" id="UP000499080"/>
    </source>
</evidence>
<dbReference type="AlphaFoldDB" id="A0A4Y2N0G5"/>
<gene>
    <name evidence="1" type="ORF">AVEN_9248_1</name>
</gene>
<proteinExistence type="predicted"/>
<comment type="caution">
    <text evidence="1">The sequence shown here is derived from an EMBL/GenBank/DDBJ whole genome shotgun (WGS) entry which is preliminary data.</text>
</comment>
<reference evidence="1 2" key="1">
    <citation type="journal article" date="2019" name="Sci. Rep.">
        <title>Orb-weaving spider Araneus ventricosus genome elucidates the spidroin gene catalogue.</title>
        <authorList>
            <person name="Kono N."/>
            <person name="Nakamura H."/>
            <person name="Ohtoshi R."/>
            <person name="Moran D.A.P."/>
            <person name="Shinohara A."/>
            <person name="Yoshida Y."/>
            <person name="Fujiwara M."/>
            <person name="Mori M."/>
            <person name="Tomita M."/>
            <person name="Arakawa K."/>
        </authorList>
    </citation>
    <scope>NUCLEOTIDE SEQUENCE [LARGE SCALE GENOMIC DNA]</scope>
</reference>
<sequence>MKTLFAATIRKTAGYRLITGIKSSSVNEEAICSYSAQNGRLSSDHRSQVCRVEMKIQHYVNRKFQGPENKFSNSQPIRNQNVPISQIPTYQEAARML</sequence>
<evidence type="ECO:0000313" key="1">
    <source>
        <dbReference type="EMBL" id="GBN32249.1"/>
    </source>
</evidence>
<protein>
    <submittedName>
        <fullName evidence="1">Uncharacterized protein</fullName>
    </submittedName>
</protein>
<dbReference type="EMBL" id="BGPR01008209">
    <property type="protein sequence ID" value="GBN32249.1"/>
    <property type="molecule type" value="Genomic_DNA"/>
</dbReference>
<keyword evidence="2" id="KW-1185">Reference proteome</keyword>
<accession>A0A4Y2N0G5</accession>
<organism evidence="1 2">
    <name type="scientific">Araneus ventricosus</name>
    <name type="common">Orbweaver spider</name>
    <name type="synonym">Epeira ventricosa</name>
    <dbReference type="NCBI Taxonomy" id="182803"/>
    <lineage>
        <taxon>Eukaryota</taxon>
        <taxon>Metazoa</taxon>
        <taxon>Ecdysozoa</taxon>
        <taxon>Arthropoda</taxon>
        <taxon>Chelicerata</taxon>
        <taxon>Arachnida</taxon>
        <taxon>Araneae</taxon>
        <taxon>Araneomorphae</taxon>
        <taxon>Entelegynae</taxon>
        <taxon>Araneoidea</taxon>
        <taxon>Araneidae</taxon>
        <taxon>Araneus</taxon>
    </lineage>
</organism>